<sequence length="98" mass="11137">MVIPRKRRPSLIVELVNSHLYQDRPSRLFLFPIFSSLKSIAMMGFYLTGSIAKEKIVVRLEARELWGGAEGGRQELQKTNFHSDITVVVALGMLSDQF</sequence>
<evidence type="ECO:0000256" key="1">
    <source>
        <dbReference type="SAM" id="Phobius"/>
    </source>
</evidence>
<keyword evidence="3" id="KW-1185">Reference proteome</keyword>
<protein>
    <submittedName>
        <fullName evidence="2">Uncharacterized protein</fullName>
    </submittedName>
</protein>
<gene>
    <name evidence="2" type="ORF">CEXT_9021</name>
</gene>
<dbReference type="AlphaFoldDB" id="A0AAV4PH78"/>
<evidence type="ECO:0000313" key="2">
    <source>
        <dbReference type="EMBL" id="GIX96328.1"/>
    </source>
</evidence>
<reference evidence="2 3" key="1">
    <citation type="submission" date="2021-06" db="EMBL/GenBank/DDBJ databases">
        <title>Caerostris extrusa draft genome.</title>
        <authorList>
            <person name="Kono N."/>
            <person name="Arakawa K."/>
        </authorList>
    </citation>
    <scope>NUCLEOTIDE SEQUENCE [LARGE SCALE GENOMIC DNA]</scope>
</reference>
<feature type="transmembrane region" description="Helical" evidence="1">
    <location>
        <begin position="28"/>
        <end position="47"/>
    </location>
</feature>
<keyword evidence="1" id="KW-0472">Membrane</keyword>
<accession>A0AAV4PH78</accession>
<dbReference type="Proteomes" id="UP001054945">
    <property type="component" value="Unassembled WGS sequence"/>
</dbReference>
<proteinExistence type="predicted"/>
<keyword evidence="1" id="KW-1133">Transmembrane helix</keyword>
<name>A0AAV4PH78_CAEEX</name>
<comment type="caution">
    <text evidence="2">The sequence shown here is derived from an EMBL/GenBank/DDBJ whole genome shotgun (WGS) entry which is preliminary data.</text>
</comment>
<keyword evidence="1" id="KW-0812">Transmembrane</keyword>
<dbReference type="EMBL" id="BPLR01004632">
    <property type="protein sequence ID" value="GIX96328.1"/>
    <property type="molecule type" value="Genomic_DNA"/>
</dbReference>
<evidence type="ECO:0000313" key="3">
    <source>
        <dbReference type="Proteomes" id="UP001054945"/>
    </source>
</evidence>
<organism evidence="2 3">
    <name type="scientific">Caerostris extrusa</name>
    <name type="common">Bark spider</name>
    <name type="synonym">Caerostris bankana</name>
    <dbReference type="NCBI Taxonomy" id="172846"/>
    <lineage>
        <taxon>Eukaryota</taxon>
        <taxon>Metazoa</taxon>
        <taxon>Ecdysozoa</taxon>
        <taxon>Arthropoda</taxon>
        <taxon>Chelicerata</taxon>
        <taxon>Arachnida</taxon>
        <taxon>Araneae</taxon>
        <taxon>Araneomorphae</taxon>
        <taxon>Entelegynae</taxon>
        <taxon>Araneoidea</taxon>
        <taxon>Araneidae</taxon>
        <taxon>Caerostris</taxon>
    </lineage>
</organism>